<dbReference type="EMBL" id="CAADRP010001707">
    <property type="protein sequence ID" value="VFU49305.1"/>
    <property type="molecule type" value="Genomic_DNA"/>
</dbReference>
<reference evidence="5" key="1">
    <citation type="submission" date="2019-03" db="EMBL/GenBank/DDBJ databases">
        <authorList>
            <person name="Mank J."/>
            <person name="Almeida P."/>
        </authorList>
    </citation>
    <scope>NUCLEOTIDE SEQUENCE</scope>
    <source>
        <strain evidence="5">78183</strain>
    </source>
</reference>
<dbReference type="InterPro" id="IPR001611">
    <property type="entry name" value="Leu-rich_rpt"/>
</dbReference>
<accession>A0A6N2M6Z2</accession>
<dbReference type="Gene3D" id="3.40.50.10140">
    <property type="entry name" value="Toll/interleukin-1 receptor homology (TIR) domain"/>
    <property type="match status" value="1"/>
</dbReference>
<evidence type="ECO:0000313" key="5">
    <source>
        <dbReference type="EMBL" id="VFU49305.1"/>
    </source>
</evidence>
<dbReference type="FunFam" id="3.40.50.10140:FF:000007">
    <property type="entry name" value="Disease resistance protein (TIR-NBS-LRR class)"/>
    <property type="match status" value="1"/>
</dbReference>
<keyword evidence="3" id="KW-0520">NAD</keyword>
<dbReference type="Pfam" id="PF01582">
    <property type="entry name" value="TIR"/>
    <property type="match status" value="1"/>
</dbReference>
<dbReference type="PROSITE" id="PS51450">
    <property type="entry name" value="LRR"/>
    <property type="match status" value="1"/>
</dbReference>
<dbReference type="InterPro" id="IPR027417">
    <property type="entry name" value="P-loop_NTPase"/>
</dbReference>
<proteinExistence type="predicted"/>
<dbReference type="SUPFAM" id="SSF52540">
    <property type="entry name" value="P-loop containing nucleoside triphosphate hydrolases"/>
    <property type="match status" value="1"/>
</dbReference>
<dbReference type="InterPro" id="IPR000157">
    <property type="entry name" value="TIR_dom"/>
</dbReference>
<evidence type="ECO:0000256" key="2">
    <source>
        <dbReference type="ARBA" id="ARBA00022737"/>
    </source>
</evidence>
<protein>
    <recommendedName>
        <fullName evidence="4">TIR domain-containing protein</fullName>
    </recommendedName>
</protein>
<evidence type="ECO:0000256" key="1">
    <source>
        <dbReference type="ARBA" id="ARBA00022614"/>
    </source>
</evidence>
<dbReference type="SUPFAM" id="SSF52058">
    <property type="entry name" value="L domain-like"/>
    <property type="match status" value="1"/>
</dbReference>
<dbReference type="Gene3D" id="3.40.50.300">
    <property type="entry name" value="P-loop containing nucleotide triphosphate hydrolases"/>
    <property type="match status" value="1"/>
</dbReference>
<dbReference type="PANTHER" id="PTHR11017:SF305">
    <property type="entry name" value="TMV RESISTANCE PROTEIN N-LIKE"/>
    <property type="match status" value="1"/>
</dbReference>
<feature type="domain" description="TIR" evidence="4">
    <location>
        <begin position="16"/>
        <end position="181"/>
    </location>
</feature>
<keyword evidence="2" id="KW-0677">Repeat</keyword>
<dbReference type="GO" id="GO:0043531">
    <property type="term" value="F:ADP binding"/>
    <property type="evidence" value="ECO:0007669"/>
    <property type="project" value="InterPro"/>
</dbReference>
<organism evidence="5">
    <name type="scientific">Salix viminalis</name>
    <name type="common">Common osier</name>
    <name type="synonym">Basket willow</name>
    <dbReference type="NCBI Taxonomy" id="40686"/>
    <lineage>
        <taxon>Eukaryota</taxon>
        <taxon>Viridiplantae</taxon>
        <taxon>Streptophyta</taxon>
        <taxon>Embryophyta</taxon>
        <taxon>Tracheophyta</taxon>
        <taxon>Spermatophyta</taxon>
        <taxon>Magnoliopsida</taxon>
        <taxon>eudicotyledons</taxon>
        <taxon>Gunneridae</taxon>
        <taxon>Pentapetalae</taxon>
        <taxon>rosids</taxon>
        <taxon>fabids</taxon>
        <taxon>Malpighiales</taxon>
        <taxon>Salicaceae</taxon>
        <taxon>Saliceae</taxon>
        <taxon>Salix</taxon>
    </lineage>
</organism>
<dbReference type="GO" id="GO:0006952">
    <property type="term" value="P:defense response"/>
    <property type="evidence" value="ECO:0007669"/>
    <property type="project" value="InterPro"/>
</dbReference>
<dbReference type="InterPro" id="IPR058192">
    <property type="entry name" value="WHD_ROQ1-like"/>
</dbReference>
<dbReference type="Pfam" id="PF23282">
    <property type="entry name" value="WHD_ROQ1"/>
    <property type="match status" value="1"/>
</dbReference>
<dbReference type="InterPro" id="IPR042197">
    <property type="entry name" value="Apaf_helical"/>
</dbReference>
<dbReference type="Gene3D" id="1.10.8.430">
    <property type="entry name" value="Helical domain of apoptotic protease-activating factors"/>
    <property type="match status" value="1"/>
</dbReference>
<dbReference type="InterPro" id="IPR035897">
    <property type="entry name" value="Toll_tir_struct_dom_sf"/>
</dbReference>
<dbReference type="Pfam" id="PF00931">
    <property type="entry name" value="NB-ARC"/>
    <property type="match status" value="1"/>
</dbReference>
<evidence type="ECO:0000256" key="3">
    <source>
        <dbReference type="ARBA" id="ARBA00023027"/>
    </source>
</evidence>
<dbReference type="SUPFAM" id="SSF52200">
    <property type="entry name" value="Toll/Interleukin receptor TIR domain"/>
    <property type="match status" value="1"/>
</dbReference>
<gene>
    <name evidence="5" type="ORF">SVIM_LOCUS324811</name>
</gene>
<dbReference type="InterPro" id="IPR002182">
    <property type="entry name" value="NB-ARC"/>
</dbReference>
<dbReference type="InterPro" id="IPR032675">
    <property type="entry name" value="LRR_dom_sf"/>
</dbReference>
<evidence type="ECO:0000259" key="4">
    <source>
        <dbReference type="PROSITE" id="PS50104"/>
    </source>
</evidence>
<dbReference type="GO" id="GO:0007165">
    <property type="term" value="P:signal transduction"/>
    <property type="evidence" value="ECO:0007669"/>
    <property type="project" value="InterPro"/>
</dbReference>
<dbReference type="InterPro" id="IPR003591">
    <property type="entry name" value="Leu-rich_rpt_typical-subtyp"/>
</dbReference>
<dbReference type="PANTHER" id="PTHR11017">
    <property type="entry name" value="LEUCINE-RICH REPEAT-CONTAINING PROTEIN"/>
    <property type="match status" value="1"/>
</dbReference>
<dbReference type="PRINTS" id="PR00364">
    <property type="entry name" value="DISEASERSIST"/>
</dbReference>
<name>A0A6N2M6Z2_SALVM</name>
<dbReference type="InterPro" id="IPR044974">
    <property type="entry name" value="Disease_R_plants"/>
</dbReference>
<dbReference type="SMART" id="SM00255">
    <property type="entry name" value="TIR"/>
    <property type="match status" value="1"/>
</dbReference>
<keyword evidence="1" id="KW-0433">Leucine-rich repeat</keyword>
<dbReference type="PROSITE" id="PS50104">
    <property type="entry name" value="TIR"/>
    <property type="match status" value="1"/>
</dbReference>
<dbReference type="SMART" id="SM00369">
    <property type="entry name" value="LRR_TYP"/>
    <property type="match status" value="3"/>
</dbReference>
<sequence length="1057" mass="120845">MAAMIDWKACSSNCQHAYDVFLSFRGADSRTNFTDHLYTALKWAGIRTFRDDNEIKGGEHIGFKITKAIQESKMSIVVFSRDYASSKWCLEELLMIMKCRETIGHIVLPVFYEVDPDDVSMQTGCFAEAFTRHEKNFTDNKDMEKWKEALRKVADLKGPVLRDRYEAQFIQDIVKEVGKKLNRMILHVPPYLVGIESRVKEISSWLQDGSDKVGIAILHGFGGAGKTTIAKTVFNQNFCEFDSWSFLRDIRETSNQQNGFLKLQKQLLSDILKGETQKIHNVDEGNIKIQNALAHKRVLVVLDDVDHLDQLDKLIGDRNQLYQGSKIIVTARHGCLLKSHEACEKFGLDALCYEESLQLFSWHSFGRALPDEGYGELSQKIVHHCAGIPLVLEVLGSSLSGQSMCSWKRASQEPEAIDGDGKIQNILKISYDSLRDERDRNLFLDIACFFIGNDKDYVRRMLGCCGLYRPLGIQKLIDRCLVTIDKDNKLMMHQLLRDMGREIVRQESPEDLGKRTRLWHHDDALDVLEKNTGTETVKSLVLDQQLLNTEAFTNMRNLKLLHLNNVKLDGSYVNFPKSLVWLCWRGFSLDFLPNDLFLKDLVVLDLCNSSLKQVWNGIREFRRLKILDLSHSLCLVTTPDFSGLQSLEILLLEGCLSLVEVHYSIGNLKRLVFINLKDCKKLRKLPSEMSELKSLQELNLSGCFNLEEIPEQVGKLTLLVSVQSLWTWALSRKSLLSATFTPLFLPDSLMKLIVSDCNLEDLGILDLSRLRSLEYLDLSGNPICNLPDSMNGLTILKSLLLHRCTRLQSLPQLPESLMRLIASNYGSSERISNLQNLLGPLEMNTFNHHKLIEGRGVFKLEPLRNFVVEMIKMVRMFNMASVRNIEVTRSTDETSTQRKLSIQIFHDLGTSSIFLPGSDVPYFFYVRTESCQTTFQLPQSFGWEICGLNICVAYACINPEAVFDNPFYAKIRIQTKGLLWEYTPEFFGFPEASEDMLWLCHWKFKDWFKAGDAVQFSVAMAPPFQMKRCGIRPLYEQQDDVESNFGEIVQNCSLIEI</sequence>
<dbReference type="Gene3D" id="3.80.10.10">
    <property type="entry name" value="Ribonuclease Inhibitor"/>
    <property type="match status" value="2"/>
</dbReference>
<dbReference type="AlphaFoldDB" id="A0A6N2M6Z2"/>